<dbReference type="Proteomes" id="UP000016761">
    <property type="component" value="Unassembled WGS sequence"/>
</dbReference>
<evidence type="ECO:0000313" key="2">
    <source>
        <dbReference type="Proteomes" id="UP000016761"/>
    </source>
</evidence>
<keyword evidence="2" id="KW-1185">Reference proteome</keyword>
<organism evidence="1 2">
    <name type="scientific">Psychrobacter aquaticus CMS 56</name>
    <dbReference type="NCBI Taxonomy" id="1354303"/>
    <lineage>
        <taxon>Bacteria</taxon>
        <taxon>Pseudomonadati</taxon>
        <taxon>Pseudomonadota</taxon>
        <taxon>Gammaproteobacteria</taxon>
        <taxon>Moraxellales</taxon>
        <taxon>Moraxellaceae</taxon>
        <taxon>Psychrobacter</taxon>
    </lineage>
</organism>
<dbReference type="PATRIC" id="fig|1354303.4.peg.2578"/>
<evidence type="ECO:0000313" key="1">
    <source>
        <dbReference type="EMBL" id="ERL54472.1"/>
    </source>
</evidence>
<dbReference type="EMBL" id="AUSW01000035">
    <property type="protein sequence ID" value="ERL54472.1"/>
    <property type="molecule type" value="Genomic_DNA"/>
</dbReference>
<reference evidence="1 2" key="1">
    <citation type="journal article" date="2013" name="Genome Announc.">
        <title>Draft Genome Sequence of Psychrobacter aquaticus Strain CMS 56T, Isolated from a Cyanobacterial Mat Sample Collected from Water Bodies in the McMurdo Dry Valley Region of Antarctica.</title>
        <authorList>
            <person name="Reddy G.S."/>
            <person name="Ara S."/>
            <person name="Singh A."/>
            <person name="Kumar Pinnaka A."/>
            <person name="Shivaji S."/>
        </authorList>
    </citation>
    <scope>NUCLEOTIDE SEQUENCE [LARGE SCALE GENOMIC DNA]</scope>
    <source>
        <strain evidence="1 2">CMS 56</strain>
    </source>
</reference>
<sequence length="45" mass="4820">MVAHGYKVVTPTVKPLAAHVIDASYAVLDLSISMMSAKQAKIYIS</sequence>
<comment type="caution">
    <text evidence="1">The sequence shown here is derived from an EMBL/GenBank/DDBJ whole genome shotgun (WGS) entry which is preliminary data.</text>
</comment>
<accession>U4T1B0</accession>
<name>U4T1B0_9GAMM</name>
<dbReference type="AlphaFoldDB" id="U4T1B0"/>
<protein>
    <submittedName>
        <fullName evidence="1">Uncharacterized protein</fullName>
    </submittedName>
</protein>
<gene>
    <name evidence="1" type="ORF">M917_2620</name>
</gene>
<proteinExistence type="predicted"/>